<reference evidence="2" key="1">
    <citation type="journal article" date="2024" name="Proc. Natl. Acad. Sci. U.S.A.">
        <title>Extraordinary preservation of gene collinearity over three hundred million years revealed in homosporous lycophytes.</title>
        <authorList>
            <person name="Li C."/>
            <person name="Wickell D."/>
            <person name="Kuo L.Y."/>
            <person name="Chen X."/>
            <person name="Nie B."/>
            <person name="Liao X."/>
            <person name="Peng D."/>
            <person name="Ji J."/>
            <person name="Jenkins J."/>
            <person name="Williams M."/>
            <person name="Shu S."/>
            <person name="Plott C."/>
            <person name="Barry K."/>
            <person name="Rajasekar S."/>
            <person name="Grimwood J."/>
            <person name="Han X."/>
            <person name="Sun S."/>
            <person name="Hou Z."/>
            <person name="He W."/>
            <person name="Dai G."/>
            <person name="Sun C."/>
            <person name="Schmutz J."/>
            <person name="Leebens-Mack J.H."/>
            <person name="Li F.W."/>
            <person name="Wang L."/>
        </authorList>
    </citation>
    <scope>NUCLEOTIDE SEQUENCE [LARGE SCALE GENOMIC DNA]</scope>
    <source>
        <strain evidence="2">cv. PW_Plant_1</strain>
    </source>
</reference>
<organism evidence="1 2">
    <name type="scientific">Diphasiastrum complanatum</name>
    <name type="common">Issler's clubmoss</name>
    <name type="synonym">Lycopodium complanatum</name>
    <dbReference type="NCBI Taxonomy" id="34168"/>
    <lineage>
        <taxon>Eukaryota</taxon>
        <taxon>Viridiplantae</taxon>
        <taxon>Streptophyta</taxon>
        <taxon>Embryophyta</taxon>
        <taxon>Tracheophyta</taxon>
        <taxon>Lycopodiopsida</taxon>
        <taxon>Lycopodiales</taxon>
        <taxon>Lycopodiaceae</taxon>
        <taxon>Lycopodioideae</taxon>
        <taxon>Diphasiastrum</taxon>
    </lineage>
</organism>
<evidence type="ECO:0000313" key="2">
    <source>
        <dbReference type="Proteomes" id="UP001162992"/>
    </source>
</evidence>
<sequence length="130" mass="15038">MKTLFTAASAASHRSLLQLVHSEAPLREPRSFTGEKTERCIPIVINVHHSHDLQLVTVTFMTKKDPTFDQKQFWKSSERAISGFLHAFPPEQPSLWKKNVQQPLQLLARHLLMYRSTLKLFNHLTGTHKR</sequence>
<protein>
    <submittedName>
        <fullName evidence="1">Uncharacterized protein</fullName>
    </submittedName>
</protein>
<gene>
    <name evidence="1" type="ORF">O6H91_12G041600</name>
</gene>
<evidence type="ECO:0000313" key="1">
    <source>
        <dbReference type="EMBL" id="KAJ7535652.1"/>
    </source>
</evidence>
<comment type="caution">
    <text evidence="1">The sequence shown here is derived from an EMBL/GenBank/DDBJ whole genome shotgun (WGS) entry which is preliminary data.</text>
</comment>
<accession>A0ACC2C1Y2</accession>
<proteinExistence type="predicted"/>
<keyword evidence="2" id="KW-1185">Reference proteome</keyword>
<name>A0ACC2C1Y2_DIPCM</name>
<dbReference type="Proteomes" id="UP001162992">
    <property type="component" value="Chromosome 12"/>
</dbReference>
<dbReference type="EMBL" id="CM055103">
    <property type="protein sequence ID" value="KAJ7535652.1"/>
    <property type="molecule type" value="Genomic_DNA"/>
</dbReference>